<dbReference type="GeneID" id="56475893"/>
<dbReference type="SMART" id="SM00863">
    <property type="entry name" value="tRNA_SAD"/>
    <property type="match status" value="1"/>
</dbReference>
<dbReference type="Pfam" id="PF07973">
    <property type="entry name" value="tRNA_SAD"/>
    <property type="match status" value="1"/>
</dbReference>
<dbReference type="GO" id="GO:0003676">
    <property type="term" value="F:nucleic acid binding"/>
    <property type="evidence" value="ECO:0007669"/>
    <property type="project" value="InterPro"/>
</dbReference>
<dbReference type="GO" id="GO:0002161">
    <property type="term" value="F:aminoacyl-tRNA deacylase activity"/>
    <property type="evidence" value="ECO:0007669"/>
    <property type="project" value="UniProtKB-ARBA"/>
</dbReference>
<evidence type="ECO:0000256" key="3">
    <source>
        <dbReference type="ARBA" id="ARBA00022723"/>
    </source>
</evidence>
<dbReference type="EMBL" id="CP017704">
    <property type="protein sequence ID" value="ASS96730.1"/>
    <property type="molecule type" value="Genomic_DNA"/>
</dbReference>
<sequence length="396" mass="44922">MTKKLYYTSTRTSQWDTKIRETFEENGFYYITLEETAFYPEGGGQPADTGKIEGITVLDVIKGNDGKILHKTERRPDSEIVHCELDWSRRFDHMQQHSGQHLLSAVCRELFDSNTVSFHLGKEYLTIDIMSGFQWTEVHTDAVEKLVNQYIIENREILIYYVTNEQLQTLPVVKMPKVSENIRIVEIEGIEYNPCGGTHVGRTGEIGLIKIFKAEKQKEHTRLYFKCGFRALNDYSESLGILSALSNMFNTGRTEILNRVEKLENDYKQLLSANENLKLENANFLADSLLAENGGGFISHIFEDSSMKELLYLAGTIVKKEKVTVLLASRKEQKVILSHSGAIPFHCGQYFKAELSSYNGKGGGKEQTAQAGFPSQNDLIAFFQYTVEKLGHNPGE</sequence>
<feature type="coiled-coil region" evidence="5">
    <location>
        <begin position="253"/>
        <end position="287"/>
    </location>
</feature>
<dbReference type="InterPro" id="IPR012947">
    <property type="entry name" value="tRNA_SAD"/>
</dbReference>
<gene>
    <name evidence="7" type="ORF">BS1321_24190</name>
</gene>
<feature type="domain" description="Alanyl-transfer RNA synthetases family profile" evidence="6">
    <location>
        <begin position="1"/>
        <end position="215"/>
    </location>
</feature>
<evidence type="ECO:0000256" key="5">
    <source>
        <dbReference type="SAM" id="Coils"/>
    </source>
</evidence>
<dbReference type="SUPFAM" id="SSF55186">
    <property type="entry name" value="ThrRS/AlaRS common domain"/>
    <property type="match status" value="1"/>
</dbReference>
<keyword evidence="5" id="KW-0175">Coiled coil</keyword>
<dbReference type="InterPro" id="IPR018165">
    <property type="entry name" value="Ala-tRNA-synth_IIc_core"/>
</dbReference>
<proteinExistence type="predicted"/>
<dbReference type="SUPFAM" id="SSF50447">
    <property type="entry name" value="Translation proteins"/>
    <property type="match status" value="1"/>
</dbReference>
<dbReference type="PANTHER" id="PTHR43462:SF1">
    <property type="entry name" value="ALANYL-TRNA EDITING PROTEIN AARSD1"/>
    <property type="match status" value="1"/>
</dbReference>
<keyword evidence="4" id="KW-0862">Zinc</keyword>
<evidence type="ECO:0000256" key="4">
    <source>
        <dbReference type="ARBA" id="ARBA00022833"/>
    </source>
</evidence>
<dbReference type="Gene3D" id="3.30.980.10">
    <property type="entry name" value="Threonyl-trna Synthetase, Chain A, domain 2"/>
    <property type="match status" value="1"/>
</dbReference>
<comment type="subcellular location">
    <subcellularLocation>
        <location evidence="2">Cytoplasm</location>
    </subcellularLocation>
</comment>
<dbReference type="GO" id="GO:0004813">
    <property type="term" value="F:alanine-tRNA ligase activity"/>
    <property type="evidence" value="ECO:0007669"/>
    <property type="project" value="InterPro"/>
</dbReference>
<protein>
    <submittedName>
        <fullName evidence="7">Hydrolase</fullName>
    </submittedName>
</protein>
<dbReference type="InterPro" id="IPR018163">
    <property type="entry name" value="Thr/Ala-tRNA-synth_IIc_edit"/>
</dbReference>
<keyword evidence="7" id="KW-0378">Hydrolase</keyword>
<dbReference type="Proteomes" id="UP000214618">
    <property type="component" value="Chromosome"/>
</dbReference>
<evidence type="ECO:0000313" key="7">
    <source>
        <dbReference type="EMBL" id="ASS96730.1"/>
    </source>
</evidence>
<organism evidence="7 8">
    <name type="scientific">Peribacillus simplex NBRC 15720 = DSM 1321</name>
    <dbReference type="NCBI Taxonomy" id="1349754"/>
    <lineage>
        <taxon>Bacteria</taxon>
        <taxon>Bacillati</taxon>
        <taxon>Bacillota</taxon>
        <taxon>Bacilli</taxon>
        <taxon>Bacillales</taxon>
        <taxon>Bacillaceae</taxon>
        <taxon>Peribacillus</taxon>
    </lineage>
</organism>
<evidence type="ECO:0000259" key="6">
    <source>
        <dbReference type="PROSITE" id="PS50860"/>
    </source>
</evidence>
<dbReference type="Gene3D" id="2.40.30.130">
    <property type="match status" value="1"/>
</dbReference>
<dbReference type="GO" id="GO:0005524">
    <property type="term" value="F:ATP binding"/>
    <property type="evidence" value="ECO:0007669"/>
    <property type="project" value="InterPro"/>
</dbReference>
<dbReference type="OrthoDB" id="9812949at2"/>
<dbReference type="InterPro" id="IPR051335">
    <property type="entry name" value="Alanyl-tRNA_Editing_Enzymes"/>
</dbReference>
<dbReference type="GO" id="GO:0005737">
    <property type="term" value="C:cytoplasm"/>
    <property type="evidence" value="ECO:0007669"/>
    <property type="project" value="UniProtKB-SubCell"/>
</dbReference>
<dbReference type="GO" id="GO:0006419">
    <property type="term" value="P:alanyl-tRNA aminoacylation"/>
    <property type="evidence" value="ECO:0007669"/>
    <property type="project" value="InterPro"/>
</dbReference>
<reference evidence="7 8" key="1">
    <citation type="submission" date="2016-10" db="EMBL/GenBank/DDBJ databases">
        <title>The whole genome sequencing and assembly of Bacillus simplex DSM 1321 strain.</title>
        <authorList>
            <person name="Park M.-K."/>
            <person name="Lee Y.-J."/>
            <person name="Yi H."/>
            <person name="Bahn Y.-S."/>
            <person name="Kim J.F."/>
            <person name="Lee D.-W."/>
        </authorList>
    </citation>
    <scope>NUCLEOTIDE SEQUENCE [LARGE SCALE GENOMIC DNA]</scope>
    <source>
        <strain evidence="7 8">DSM 1321</strain>
    </source>
</reference>
<dbReference type="PROSITE" id="PS50860">
    <property type="entry name" value="AA_TRNA_LIGASE_II_ALA"/>
    <property type="match status" value="1"/>
</dbReference>
<dbReference type="Pfam" id="PF02272">
    <property type="entry name" value="DHHA1"/>
    <property type="match status" value="1"/>
</dbReference>
<dbReference type="AlphaFoldDB" id="A0A223ENB5"/>
<comment type="cofactor">
    <cofactor evidence="1">
        <name>Zn(2+)</name>
        <dbReference type="ChEBI" id="CHEBI:29105"/>
    </cofactor>
</comment>
<dbReference type="RefSeq" id="WP_063234471.1">
    <property type="nucleotide sequence ID" value="NZ_BCVO01000015.1"/>
</dbReference>
<evidence type="ECO:0000256" key="2">
    <source>
        <dbReference type="ARBA" id="ARBA00004496"/>
    </source>
</evidence>
<dbReference type="PANTHER" id="PTHR43462">
    <property type="entry name" value="ALANYL-TRNA EDITING PROTEIN"/>
    <property type="match status" value="1"/>
</dbReference>
<dbReference type="Gene3D" id="3.10.310.40">
    <property type="match status" value="1"/>
</dbReference>
<dbReference type="InterPro" id="IPR009000">
    <property type="entry name" value="Transl_B-barrel_sf"/>
</dbReference>
<dbReference type="GO" id="GO:0046872">
    <property type="term" value="F:metal ion binding"/>
    <property type="evidence" value="ECO:0007669"/>
    <property type="project" value="UniProtKB-KW"/>
</dbReference>
<accession>A0A223ENB5</accession>
<dbReference type="InterPro" id="IPR003156">
    <property type="entry name" value="DHHA1_dom"/>
</dbReference>
<name>A0A223ENB5_9BACI</name>
<evidence type="ECO:0000256" key="1">
    <source>
        <dbReference type="ARBA" id="ARBA00001947"/>
    </source>
</evidence>
<evidence type="ECO:0000313" key="8">
    <source>
        <dbReference type="Proteomes" id="UP000214618"/>
    </source>
</evidence>
<keyword evidence="3" id="KW-0479">Metal-binding</keyword>